<evidence type="ECO:0008006" key="5">
    <source>
        <dbReference type="Google" id="ProtNLM"/>
    </source>
</evidence>
<accession>T1J8R6</accession>
<dbReference type="SUPFAM" id="SSF56349">
    <property type="entry name" value="DNA breaking-rejoining enzymes"/>
    <property type="match status" value="1"/>
</dbReference>
<dbReference type="GO" id="GO:0003677">
    <property type="term" value="F:DNA binding"/>
    <property type="evidence" value="ECO:0007669"/>
    <property type="project" value="InterPro"/>
</dbReference>
<organism evidence="3 4">
    <name type="scientific">Strigamia maritima</name>
    <name type="common">European centipede</name>
    <name type="synonym">Geophilus maritimus</name>
    <dbReference type="NCBI Taxonomy" id="126957"/>
    <lineage>
        <taxon>Eukaryota</taxon>
        <taxon>Metazoa</taxon>
        <taxon>Ecdysozoa</taxon>
        <taxon>Arthropoda</taxon>
        <taxon>Myriapoda</taxon>
        <taxon>Chilopoda</taxon>
        <taxon>Pleurostigmophora</taxon>
        <taxon>Geophilomorpha</taxon>
        <taxon>Linotaeniidae</taxon>
        <taxon>Strigamia</taxon>
    </lineage>
</organism>
<feature type="signal peptide" evidence="2">
    <location>
        <begin position="1"/>
        <end position="15"/>
    </location>
</feature>
<keyword evidence="2" id="KW-0732">Signal</keyword>
<reference evidence="4" key="1">
    <citation type="submission" date="2011-05" db="EMBL/GenBank/DDBJ databases">
        <authorList>
            <person name="Richards S.R."/>
            <person name="Qu J."/>
            <person name="Jiang H."/>
            <person name="Jhangiani S.N."/>
            <person name="Agravi P."/>
            <person name="Goodspeed R."/>
            <person name="Gross S."/>
            <person name="Mandapat C."/>
            <person name="Jackson L."/>
            <person name="Mathew T."/>
            <person name="Pu L."/>
            <person name="Thornton R."/>
            <person name="Saada N."/>
            <person name="Wilczek-Boney K.B."/>
            <person name="Lee S."/>
            <person name="Kovar C."/>
            <person name="Wu Y."/>
            <person name="Scherer S.E."/>
            <person name="Worley K.C."/>
            <person name="Muzny D.M."/>
            <person name="Gibbs R."/>
        </authorList>
    </citation>
    <scope>NUCLEOTIDE SEQUENCE</scope>
    <source>
        <strain evidence="4">Brora</strain>
    </source>
</reference>
<dbReference type="AlphaFoldDB" id="T1J8R6"/>
<dbReference type="EnsemblMetazoa" id="SMAR010102-RA">
    <property type="protein sequence ID" value="SMAR010102-PA"/>
    <property type="gene ID" value="SMAR010102"/>
</dbReference>
<name>T1J8R6_STRMM</name>
<protein>
    <recommendedName>
        <fullName evidence="5">Tyr recombinase domain-containing protein</fullName>
    </recommendedName>
</protein>
<dbReference type="Proteomes" id="UP000014500">
    <property type="component" value="Unassembled WGS sequence"/>
</dbReference>
<dbReference type="OMA" id="KIPEHMG"/>
<dbReference type="GO" id="GO:0015074">
    <property type="term" value="P:DNA integration"/>
    <property type="evidence" value="ECO:0007669"/>
    <property type="project" value="InterPro"/>
</dbReference>
<keyword evidence="1" id="KW-0233">DNA recombination</keyword>
<dbReference type="HOGENOM" id="CLU_050293_2_0_1"/>
<dbReference type="PhylomeDB" id="T1J8R6"/>
<dbReference type="Gene3D" id="1.10.443.10">
    <property type="entry name" value="Intergrase catalytic core"/>
    <property type="match status" value="1"/>
</dbReference>
<dbReference type="PANTHER" id="PTHR35617">
    <property type="entry name" value="PHAGE_INTEGRASE DOMAIN-CONTAINING PROTEIN"/>
    <property type="match status" value="1"/>
</dbReference>
<proteinExistence type="predicted"/>
<evidence type="ECO:0000313" key="4">
    <source>
        <dbReference type="Proteomes" id="UP000014500"/>
    </source>
</evidence>
<feature type="chain" id="PRO_5013311481" description="Tyr recombinase domain-containing protein" evidence="2">
    <location>
        <begin position="16"/>
        <end position="176"/>
    </location>
</feature>
<evidence type="ECO:0000256" key="1">
    <source>
        <dbReference type="ARBA" id="ARBA00023172"/>
    </source>
</evidence>
<dbReference type="STRING" id="126957.T1J8R6"/>
<dbReference type="PANTHER" id="PTHR35617:SF3">
    <property type="entry name" value="CORE-BINDING (CB) DOMAIN-CONTAINING PROTEIN"/>
    <property type="match status" value="1"/>
</dbReference>
<sequence>MKVACILALCLATRSSDLSLLSAKVKFLRNSCHIPLLGTRKSGSQSNFVVTRFKDPRLCPVTLIKFYLHYTKHYRQGSQNLFLGASKPFKPVSSTTIARWIKSTLSDAGVNTAVFSAHSTRAAATSFAFKKGIHLSHILLAADWSSARIFKHFYNKPIAQSNKEFSNTVLGATNNL</sequence>
<keyword evidence="4" id="KW-1185">Reference proteome</keyword>
<reference evidence="3" key="2">
    <citation type="submission" date="2015-02" db="UniProtKB">
        <authorList>
            <consortium name="EnsemblMetazoa"/>
        </authorList>
    </citation>
    <scope>IDENTIFICATION</scope>
</reference>
<dbReference type="InterPro" id="IPR011010">
    <property type="entry name" value="DNA_brk_join_enz"/>
</dbReference>
<dbReference type="InterPro" id="IPR013762">
    <property type="entry name" value="Integrase-like_cat_sf"/>
</dbReference>
<dbReference type="EMBL" id="JH431960">
    <property type="status" value="NOT_ANNOTATED_CDS"/>
    <property type="molecule type" value="Genomic_DNA"/>
</dbReference>
<evidence type="ECO:0000313" key="3">
    <source>
        <dbReference type="EnsemblMetazoa" id="SMAR010102-PA"/>
    </source>
</evidence>
<evidence type="ECO:0000256" key="2">
    <source>
        <dbReference type="SAM" id="SignalP"/>
    </source>
</evidence>
<dbReference type="GO" id="GO:0006310">
    <property type="term" value="P:DNA recombination"/>
    <property type="evidence" value="ECO:0007669"/>
    <property type="project" value="UniProtKB-KW"/>
</dbReference>